<feature type="region of interest" description="Disordered" evidence="1">
    <location>
        <begin position="50"/>
        <end position="74"/>
    </location>
</feature>
<evidence type="ECO:0000313" key="3">
    <source>
        <dbReference type="Proteomes" id="UP001221757"/>
    </source>
</evidence>
<dbReference type="AlphaFoldDB" id="A0AAD7DSA6"/>
<dbReference type="Proteomes" id="UP001221757">
    <property type="component" value="Unassembled WGS sequence"/>
</dbReference>
<evidence type="ECO:0000256" key="1">
    <source>
        <dbReference type="SAM" id="MobiDB-lite"/>
    </source>
</evidence>
<dbReference type="EMBL" id="JARKIE010000032">
    <property type="protein sequence ID" value="KAJ7696925.1"/>
    <property type="molecule type" value="Genomic_DNA"/>
</dbReference>
<keyword evidence="3" id="KW-1185">Reference proteome</keyword>
<sequence length="428" mass="46631">MPHPHASDATRSLYATSSAPSYYGDARQASISKSCQLVKEQQLLPVPWLDDIERPPNELPPHTPAGAREWQARPNRSRRALLTNYGQPDEVRVGLDEFGEITVYDAGVPLRFLNAQASEFCPTEPERPASALSIRSSRSATSSSAYAHSFATDISSVTSATSLSATKQTISDCEPLAPMRPSPGPSLTPIPVHHEPGEVAYRAYRDLLSREPDVTGPINCILETGVSGYDLTQHMVVLASRLSAHAPCGPGQFKALLRVAALEMFHSYWGSSDGPWRTEPVVTHQYLVSRGINIAGLMGSLLRYAVISGSDVHICLDVLLSTGPIFLKLQAAHAAVMRCGERICAGDMDRTTALVRRRLNERGPDGRLLWGPHDPSHVLLLDLLNDLDRWSEGETVSQISPGFSAPSTARASPATPRRMRLSMHSYGR</sequence>
<feature type="compositionally biased region" description="Basic residues" evidence="1">
    <location>
        <begin position="417"/>
        <end position="428"/>
    </location>
</feature>
<comment type="caution">
    <text evidence="2">The sequence shown here is derived from an EMBL/GenBank/DDBJ whole genome shotgun (WGS) entry which is preliminary data.</text>
</comment>
<accession>A0AAD7DSA6</accession>
<organism evidence="2 3">
    <name type="scientific">Mycena rosella</name>
    <name type="common">Pink bonnet</name>
    <name type="synonym">Agaricus rosellus</name>
    <dbReference type="NCBI Taxonomy" id="1033263"/>
    <lineage>
        <taxon>Eukaryota</taxon>
        <taxon>Fungi</taxon>
        <taxon>Dikarya</taxon>
        <taxon>Basidiomycota</taxon>
        <taxon>Agaricomycotina</taxon>
        <taxon>Agaricomycetes</taxon>
        <taxon>Agaricomycetidae</taxon>
        <taxon>Agaricales</taxon>
        <taxon>Marasmiineae</taxon>
        <taxon>Mycenaceae</taxon>
        <taxon>Mycena</taxon>
    </lineage>
</organism>
<protein>
    <submittedName>
        <fullName evidence="2">Uncharacterized protein</fullName>
    </submittedName>
</protein>
<reference evidence="2" key="1">
    <citation type="submission" date="2023-03" db="EMBL/GenBank/DDBJ databases">
        <title>Massive genome expansion in bonnet fungi (Mycena s.s.) driven by repeated elements and novel gene families across ecological guilds.</title>
        <authorList>
            <consortium name="Lawrence Berkeley National Laboratory"/>
            <person name="Harder C.B."/>
            <person name="Miyauchi S."/>
            <person name="Viragh M."/>
            <person name="Kuo A."/>
            <person name="Thoen E."/>
            <person name="Andreopoulos B."/>
            <person name="Lu D."/>
            <person name="Skrede I."/>
            <person name="Drula E."/>
            <person name="Henrissat B."/>
            <person name="Morin E."/>
            <person name="Kohler A."/>
            <person name="Barry K."/>
            <person name="LaButti K."/>
            <person name="Morin E."/>
            <person name="Salamov A."/>
            <person name="Lipzen A."/>
            <person name="Mereny Z."/>
            <person name="Hegedus B."/>
            <person name="Baldrian P."/>
            <person name="Stursova M."/>
            <person name="Weitz H."/>
            <person name="Taylor A."/>
            <person name="Grigoriev I.V."/>
            <person name="Nagy L.G."/>
            <person name="Martin F."/>
            <person name="Kauserud H."/>
        </authorList>
    </citation>
    <scope>NUCLEOTIDE SEQUENCE</scope>
    <source>
        <strain evidence="2">CBHHK067</strain>
    </source>
</reference>
<proteinExistence type="predicted"/>
<gene>
    <name evidence="2" type="ORF">B0H17DRAFT_1197668</name>
</gene>
<name>A0AAD7DSA6_MYCRO</name>
<feature type="region of interest" description="Disordered" evidence="1">
    <location>
        <begin position="397"/>
        <end position="428"/>
    </location>
</feature>
<feature type="compositionally biased region" description="Low complexity" evidence="1">
    <location>
        <begin position="404"/>
        <end position="416"/>
    </location>
</feature>
<evidence type="ECO:0000313" key="2">
    <source>
        <dbReference type="EMBL" id="KAJ7696925.1"/>
    </source>
</evidence>